<name>A0A9K3JH45_HELAN</name>
<dbReference type="EMBL" id="MNCJ02000318">
    <property type="protein sequence ID" value="KAF5815323.1"/>
    <property type="molecule type" value="Genomic_DNA"/>
</dbReference>
<evidence type="ECO:0000313" key="3">
    <source>
        <dbReference type="Proteomes" id="UP000215914"/>
    </source>
</evidence>
<dbReference type="Proteomes" id="UP000215914">
    <property type="component" value="Unassembled WGS sequence"/>
</dbReference>
<reference evidence="2" key="2">
    <citation type="submission" date="2020-06" db="EMBL/GenBank/DDBJ databases">
        <title>Helianthus annuus Genome sequencing and assembly Release 2.</title>
        <authorList>
            <person name="Gouzy J."/>
            <person name="Langlade N."/>
            <person name="Munos S."/>
        </authorList>
    </citation>
    <scope>NUCLEOTIDE SEQUENCE</scope>
    <source>
        <tissue evidence="2">Leaves</tissue>
    </source>
</reference>
<keyword evidence="1" id="KW-1133">Transmembrane helix</keyword>
<keyword evidence="2" id="KW-0326">Glycosidase</keyword>
<gene>
    <name evidence="2" type="ORF">HanXRQr2_Chr03g0121791</name>
</gene>
<dbReference type="GO" id="GO:0033948">
    <property type="term" value="F:fructan beta-(2,1)-fructosidase activity"/>
    <property type="evidence" value="ECO:0007669"/>
    <property type="project" value="UniProtKB-EC"/>
</dbReference>
<accession>A0A9K3JH45</accession>
<protein>
    <submittedName>
        <fullName evidence="2">Fructan beta-(2,1)-fructosidase</fullName>
        <ecNumber evidence="2">3.2.1.153</ecNumber>
    </submittedName>
</protein>
<organism evidence="2 3">
    <name type="scientific">Helianthus annuus</name>
    <name type="common">Common sunflower</name>
    <dbReference type="NCBI Taxonomy" id="4232"/>
    <lineage>
        <taxon>Eukaryota</taxon>
        <taxon>Viridiplantae</taxon>
        <taxon>Streptophyta</taxon>
        <taxon>Embryophyta</taxon>
        <taxon>Tracheophyta</taxon>
        <taxon>Spermatophyta</taxon>
        <taxon>Magnoliopsida</taxon>
        <taxon>eudicotyledons</taxon>
        <taxon>Gunneridae</taxon>
        <taxon>Pentapetalae</taxon>
        <taxon>asterids</taxon>
        <taxon>campanulids</taxon>
        <taxon>Asterales</taxon>
        <taxon>Asteraceae</taxon>
        <taxon>Asteroideae</taxon>
        <taxon>Heliantheae alliance</taxon>
        <taxon>Heliantheae</taxon>
        <taxon>Helianthus</taxon>
    </lineage>
</organism>
<reference evidence="2" key="1">
    <citation type="journal article" date="2017" name="Nature">
        <title>The sunflower genome provides insights into oil metabolism, flowering and Asterid evolution.</title>
        <authorList>
            <person name="Badouin H."/>
            <person name="Gouzy J."/>
            <person name="Grassa C.J."/>
            <person name="Murat F."/>
            <person name="Staton S.E."/>
            <person name="Cottret L."/>
            <person name="Lelandais-Briere C."/>
            <person name="Owens G.L."/>
            <person name="Carrere S."/>
            <person name="Mayjonade B."/>
            <person name="Legrand L."/>
            <person name="Gill N."/>
            <person name="Kane N.C."/>
            <person name="Bowers J.E."/>
            <person name="Hubner S."/>
            <person name="Bellec A."/>
            <person name="Berard A."/>
            <person name="Berges H."/>
            <person name="Blanchet N."/>
            <person name="Boniface M.C."/>
            <person name="Brunel D."/>
            <person name="Catrice O."/>
            <person name="Chaidir N."/>
            <person name="Claudel C."/>
            <person name="Donnadieu C."/>
            <person name="Faraut T."/>
            <person name="Fievet G."/>
            <person name="Helmstetter N."/>
            <person name="King M."/>
            <person name="Knapp S.J."/>
            <person name="Lai Z."/>
            <person name="Le Paslier M.C."/>
            <person name="Lippi Y."/>
            <person name="Lorenzon L."/>
            <person name="Mandel J.R."/>
            <person name="Marage G."/>
            <person name="Marchand G."/>
            <person name="Marquand E."/>
            <person name="Bret-Mestries E."/>
            <person name="Morien E."/>
            <person name="Nambeesan S."/>
            <person name="Nguyen T."/>
            <person name="Pegot-Espagnet P."/>
            <person name="Pouilly N."/>
            <person name="Raftis F."/>
            <person name="Sallet E."/>
            <person name="Schiex T."/>
            <person name="Thomas J."/>
            <person name="Vandecasteele C."/>
            <person name="Vares D."/>
            <person name="Vear F."/>
            <person name="Vautrin S."/>
            <person name="Crespi M."/>
            <person name="Mangin B."/>
            <person name="Burke J.M."/>
            <person name="Salse J."/>
            <person name="Munos S."/>
            <person name="Vincourt P."/>
            <person name="Rieseberg L.H."/>
            <person name="Langlade N.B."/>
        </authorList>
    </citation>
    <scope>NUCLEOTIDE SEQUENCE</scope>
    <source>
        <tissue evidence="2">Leaves</tissue>
    </source>
</reference>
<proteinExistence type="predicted"/>
<dbReference type="EC" id="3.2.1.153" evidence="2"/>
<keyword evidence="1" id="KW-0472">Membrane</keyword>
<dbReference type="Gramene" id="mRNA:HanXRQr2_Chr03g0121791">
    <property type="protein sequence ID" value="CDS:HanXRQr2_Chr03g0121791.1"/>
    <property type="gene ID" value="HanXRQr2_Chr03g0121791"/>
</dbReference>
<keyword evidence="2" id="KW-0378">Hydrolase</keyword>
<sequence>MLFKTKLSSLNIPIKIYGFYVFSLCCFLIFNGVHVEAFRNHTRLLNVSEPYRTAYHFQPTKNWMNGTVFFGGFPVFVLFASLCYI</sequence>
<keyword evidence="1" id="KW-0812">Transmembrane</keyword>
<feature type="transmembrane region" description="Helical" evidence="1">
    <location>
        <begin position="12"/>
        <end position="30"/>
    </location>
</feature>
<keyword evidence="3" id="KW-1185">Reference proteome</keyword>
<evidence type="ECO:0000256" key="1">
    <source>
        <dbReference type="SAM" id="Phobius"/>
    </source>
</evidence>
<dbReference type="AlphaFoldDB" id="A0A9K3JH45"/>
<evidence type="ECO:0000313" key="2">
    <source>
        <dbReference type="EMBL" id="KAF5815323.1"/>
    </source>
</evidence>
<feature type="transmembrane region" description="Helical" evidence="1">
    <location>
        <begin position="63"/>
        <end position="84"/>
    </location>
</feature>
<comment type="caution">
    <text evidence="2">The sequence shown here is derived from an EMBL/GenBank/DDBJ whole genome shotgun (WGS) entry which is preliminary data.</text>
</comment>